<dbReference type="AlphaFoldDB" id="A0A8D9H8Q1"/>
<dbReference type="EMBL" id="LS974618">
    <property type="protein sequence ID" value="CAG7893799.1"/>
    <property type="molecule type" value="Genomic_DNA"/>
</dbReference>
<dbReference type="Gramene" id="A02p27510.2_BraZ1">
    <property type="protein sequence ID" value="A02p27510.2_BraZ1.CDS"/>
    <property type="gene ID" value="A02g27510.2_BraZ1"/>
</dbReference>
<evidence type="ECO:0000313" key="3">
    <source>
        <dbReference type="Proteomes" id="UP000694005"/>
    </source>
</evidence>
<evidence type="ECO:0000256" key="1">
    <source>
        <dbReference type="SAM" id="MobiDB-lite"/>
    </source>
</evidence>
<protein>
    <submittedName>
        <fullName evidence="2">Uncharacterized protein</fullName>
    </submittedName>
</protein>
<feature type="compositionally biased region" description="Low complexity" evidence="1">
    <location>
        <begin position="76"/>
        <end position="90"/>
    </location>
</feature>
<dbReference type="Proteomes" id="UP000694005">
    <property type="component" value="Chromosome A02"/>
</dbReference>
<reference evidence="2 3" key="1">
    <citation type="submission" date="2021-07" db="EMBL/GenBank/DDBJ databases">
        <authorList>
            <consortium name="Genoscope - CEA"/>
            <person name="William W."/>
        </authorList>
    </citation>
    <scope>NUCLEOTIDE SEQUENCE [LARGE SCALE GENOMIC DNA]</scope>
</reference>
<gene>
    <name evidence="2" type="ORF">BRAPAZ1V2_A02P27510.2</name>
</gene>
<name>A0A8D9H8Q1_BRACM</name>
<feature type="non-terminal residue" evidence="2">
    <location>
        <position position="1"/>
    </location>
</feature>
<accession>A0A8D9H8Q1</accession>
<proteinExistence type="predicted"/>
<feature type="region of interest" description="Disordered" evidence="1">
    <location>
        <begin position="70"/>
        <end position="90"/>
    </location>
</feature>
<organism evidence="2 3">
    <name type="scientific">Brassica campestris</name>
    <name type="common">Field mustard</name>
    <dbReference type="NCBI Taxonomy" id="3711"/>
    <lineage>
        <taxon>Eukaryota</taxon>
        <taxon>Viridiplantae</taxon>
        <taxon>Streptophyta</taxon>
        <taxon>Embryophyta</taxon>
        <taxon>Tracheophyta</taxon>
        <taxon>Spermatophyta</taxon>
        <taxon>Magnoliopsida</taxon>
        <taxon>eudicotyledons</taxon>
        <taxon>Gunneridae</taxon>
        <taxon>Pentapetalae</taxon>
        <taxon>rosids</taxon>
        <taxon>malvids</taxon>
        <taxon>Brassicales</taxon>
        <taxon>Brassicaceae</taxon>
        <taxon>Brassiceae</taxon>
        <taxon>Brassica</taxon>
    </lineage>
</organism>
<evidence type="ECO:0000313" key="2">
    <source>
        <dbReference type="EMBL" id="CAG7893799.1"/>
    </source>
</evidence>
<sequence length="90" mass="9790">LCLRSKLCTCAMVKLVCKNRKTIEEIYTNIAVSNRHGKYMFVFHDNHNDEMCDVMLLKSSGKGTSFNNLDIGGGPLSSSTSSGCLLGVGE</sequence>